<evidence type="ECO:0000256" key="1">
    <source>
        <dbReference type="SAM" id="MobiDB-lite"/>
    </source>
</evidence>
<reference evidence="2 3" key="1">
    <citation type="submission" date="2023-08" db="EMBL/GenBank/DDBJ databases">
        <title>Black Yeasts Isolated from many extreme environments.</title>
        <authorList>
            <person name="Coleine C."/>
            <person name="Stajich J.E."/>
            <person name="Selbmann L."/>
        </authorList>
    </citation>
    <scope>NUCLEOTIDE SEQUENCE [LARGE SCALE GENOMIC DNA]</scope>
    <source>
        <strain evidence="2 3">CCFEE 5792</strain>
    </source>
</reference>
<sequence>MSQKNFSTENMEDGLKRDMKTWLTDPNCALDDDIYTRMLPAFWLASRFIYSSREFFDTIWYGDEVIEDGVIYLDHTSKPNTSVYDDFLNDVINRISNFQIYLGHKDDWDRAYAVHSAAHVTLRSGNPMRTWTIQVNGRFLDFFTHPSYSILPKATIERTQFILAVTLVHELVHACHSMKFQEHQPEPFYYRTDPAAELGRAWERWAFAGFPYESQDWELASSTTEIHVYNVEDDWCNPTSPDRKRATVLTALEIADFFDSDCWSILRDLTLKKTNQVYDGILKNNFIDDMKVARQIKDWQEKHGKWWPNPKVIQPIQRQEGILPAAPTSTTHMVSRDRNEDASEAGPSNTTGEKGTKDTSGDKSVPQSKKLSHVDELAAAFGVSTPTKK</sequence>
<gene>
    <name evidence="2" type="ORF">LTR84_009598</name>
</gene>
<dbReference type="EMBL" id="JAVRRD010000004">
    <property type="protein sequence ID" value="KAK5059715.1"/>
    <property type="molecule type" value="Genomic_DNA"/>
</dbReference>
<comment type="caution">
    <text evidence="2">The sequence shown here is derived from an EMBL/GenBank/DDBJ whole genome shotgun (WGS) entry which is preliminary data.</text>
</comment>
<evidence type="ECO:0000313" key="2">
    <source>
        <dbReference type="EMBL" id="KAK5059715.1"/>
    </source>
</evidence>
<dbReference type="RefSeq" id="XP_064709536.1">
    <property type="nucleotide sequence ID" value="XM_064853137.1"/>
</dbReference>
<dbReference type="AlphaFoldDB" id="A0AAV9NME3"/>
<accession>A0AAV9NME3</accession>
<organism evidence="2 3">
    <name type="scientific">Exophiala bonariae</name>
    <dbReference type="NCBI Taxonomy" id="1690606"/>
    <lineage>
        <taxon>Eukaryota</taxon>
        <taxon>Fungi</taxon>
        <taxon>Dikarya</taxon>
        <taxon>Ascomycota</taxon>
        <taxon>Pezizomycotina</taxon>
        <taxon>Eurotiomycetes</taxon>
        <taxon>Chaetothyriomycetidae</taxon>
        <taxon>Chaetothyriales</taxon>
        <taxon>Herpotrichiellaceae</taxon>
        <taxon>Exophiala</taxon>
    </lineage>
</organism>
<evidence type="ECO:0000313" key="3">
    <source>
        <dbReference type="Proteomes" id="UP001358417"/>
    </source>
</evidence>
<evidence type="ECO:0008006" key="4">
    <source>
        <dbReference type="Google" id="ProtNLM"/>
    </source>
</evidence>
<feature type="region of interest" description="Disordered" evidence="1">
    <location>
        <begin position="324"/>
        <end position="389"/>
    </location>
</feature>
<proteinExistence type="predicted"/>
<dbReference type="GeneID" id="89977756"/>
<protein>
    <recommendedName>
        <fullName evidence="4">SprT-like domain-containing protein</fullName>
    </recommendedName>
</protein>
<dbReference type="Proteomes" id="UP001358417">
    <property type="component" value="Unassembled WGS sequence"/>
</dbReference>
<keyword evidence="3" id="KW-1185">Reference proteome</keyword>
<name>A0AAV9NME3_9EURO</name>